<dbReference type="AlphaFoldDB" id="A0A3B4WUG6"/>
<dbReference type="InterPro" id="IPR011029">
    <property type="entry name" value="DEATH-like_dom_sf"/>
</dbReference>
<reference evidence="2" key="2">
    <citation type="submission" date="2025-09" db="UniProtKB">
        <authorList>
            <consortium name="Ensembl"/>
        </authorList>
    </citation>
    <scope>IDENTIFICATION</scope>
</reference>
<sequence>MGVQLLLMETLEELDNCEFEKFKWFLSTELMNGCKPIPKSYLEGKPRTETVSKMAQMYDDDSAVNLTLEILRRMNMNNTAQKLKNTHTGQLAQGVVRKLEVKKKKN</sequence>
<name>A0A3B4WUG6_SERLL</name>
<evidence type="ECO:0000313" key="3">
    <source>
        <dbReference type="Proteomes" id="UP000261360"/>
    </source>
</evidence>
<dbReference type="InterPro" id="IPR004020">
    <property type="entry name" value="DAPIN"/>
</dbReference>
<dbReference type="SMART" id="SM01289">
    <property type="entry name" value="PYRIN"/>
    <property type="match status" value="1"/>
</dbReference>
<accession>A0A3B4WUG6</accession>
<dbReference type="GeneTree" id="ENSGT00940000173625"/>
<proteinExistence type="predicted"/>
<dbReference type="SUPFAM" id="SSF47986">
    <property type="entry name" value="DEATH domain"/>
    <property type="match status" value="1"/>
</dbReference>
<evidence type="ECO:0000259" key="1">
    <source>
        <dbReference type="PROSITE" id="PS50824"/>
    </source>
</evidence>
<keyword evidence="3" id="KW-1185">Reference proteome</keyword>
<dbReference type="Ensembl" id="ENSSLDT00000008925.1">
    <property type="protein sequence ID" value="ENSSLDP00000008639.1"/>
    <property type="gene ID" value="ENSSLDG00000006861.1"/>
</dbReference>
<dbReference type="Proteomes" id="UP000261360">
    <property type="component" value="Unplaced"/>
</dbReference>
<protein>
    <recommendedName>
        <fullName evidence="1">Pyrin domain-containing protein</fullName>
    </recommendedName>
</protein>
<dbReference type="Pfam" id="PF02758">
    <property type="entry name" value="PYRIN"/>
    <property type="match status" value="1"/>
</dbReference>
<reference evidence="2" key="1">
    <citation type="submission" date="2025-08" db="UniProtKB">
        <authorList>
            <consortium name="Ensembl"/>
        </authorList>
    </citation>
    <scope>IDENTIFICATION</scope>
</reference>
<organism evidence="2 3">
    <name type="scientific">Seriola lalandi dorsalis</name>
    <dbReference type="NCBI Taxonomy" id="1841481"/>
    <lineage>
        <taxon>Eukaryota</taxon>
        <taxon>Metazoa</taxon>
        <taxon>Chordata</taxon>
        <taxon>Craniata</taxon>
        <taxon>Vertebrata</taxon>
        <taxon>Euteleostomi</taxon>
        <taxon>Actinopterygii</taxon>
        <taxon>Neopterygii</taxon>
        <taxon>Teleostei</taxon>
        <taxon>Neoteleostei</taxon>
        <taxon>Acanthomorphata</taxon>
        <taxon>Carangaria</taxon>
        <taxon>Carangiformes</taxon>
        <taxon>Carangidae</taxon>
        <taxon>Seriola</taxon>
    </lineage>
</organism>
<evidence type="ECO:0000313" key="2">
    <source>
        <dbReference type="Ensembl" id="ENSSLDP00000008639.1"/>
    </source>
</evidence>
<feature type="domain" description="Pyrin" evidence="1">
    <location>
        <begin position="1"/>
        <end position="89"/>
    </location>
</feature>
<dbReference type="PROSITE" id="PS50824">
    <property type="entry name" value="DAPIN"/>
    <property type="match status" value="1"/>
</dbReference>
<dbReference type="Gene3D" id="1.10.533.10">
    <property type="entry name" value="Death Domain, Fas"/>
    <property type="match status" value="1"/>
</dbReference>